<reference evidence="3 4" key="1">
    <citation type="submission" date="2019-03" db="EMBL/GenBank/DDBJ databases">
        <title>Genomic Encyclopedia of Type Strains, Phase IV (KMG-IV): sequencing the most valuable type-strain genomes for metagenomic binning, comparative biology and taxonomic classification.</title>
        <authorList>
            <person name="Goeker M."/>
        </authorList>
    </citation>
    <scope>NUCLEOTIDE SEQUENCE [LARGE SCALE GENOMIC DNA]</scope>
    <source>
        <strain evidence="3 4">DSM 22958</strain>
    </source>
</reference>
<dbReference type="PROSITE" id="PS50164">
    <property type="entry name" value="GIY_YIG"/>
    <property type="match status" value="1"/>
</dbReference>
<gene>
    <name evidence="3" type="ORF">EV666_11571</name>
</gene>
<dbReference type="RefSeq" id="WP_245514461.1">
    <property type="nucleotide sequence ID" value="NZ_JBHUNN010000002.1"/>
</dbReference>
<protein>
    <submittedName>
        <fullName evidence="3">GIY-YIG catalytic domain-containing protein</fullName>
    </submittedName>
</protein>
<comment type="caution">
    <text evidence="3">The sequence shown here is derived from an EMBL/GenBank/DDBJ whole genome shotgun (WGS) entry which is preliminary data.</text>
</comment>
<dbReference type="Gene3D" id="3.40.1440.10">
    <property type="entry name" value="GIY-YIG endonuclease"/>
    <property type="match status" value="1"/>
</dbReference>
<name>A0A4R2GM18_9HYPH</name>
<dbReference type="SUPFAM" id="SSF82771">
    <property type="entry name" value="GIY-YIG endonuclease"/>
    <property type="match status" value="1"/>
</dbReference>
<feature type="domain" description="GIY-YIG" evidence="2">
    <location>
        <begin position="88"/>
        <end position="174"/>
    </location>
</feature>
<evidence type="ECO:0000259" key="2">
    <source>
        <dbReference type="PROSITE" id="PS50164"/>
    </source>
</evidence>
<feature type="region of interest" description="Disordered" evidence="1">
    <location>
        <begin position="1"/>
        <end position="58"/>
    </location>
</feature>
<dbReference type="Pfam" id="PF01541">
    <property type="entry name" value="GIY-YIG"/>
    <property type="match status" value="1"/>
</dbReference>
<feature type="compositionally biased region" description="Low complexity" evidence="1">
    <location>
        <begin position="39"/>
        <end position="48"/>
    </location>
</feature>
<dbReference type="CDD" id="cd00719">
    <property type="entry name" value="GIY-YIG_SF"/>
    <property type="match status" value="1"/>
</dbReference>
<keyword evidence="4" id="KW-1185">Reference proteome</keyword>
<accession>A0A4R2GM18</accession>
<proteinExistence type="predicted"/>
<sequence length="283" mass="31257">MNGESELPERPARPGAAQDHEAPLLFPDLTPMPQPAPASPLQAPPGAGRDNDAAPPFETDDLRRNLARFLDSPFTDAATGLTLPVGNWRWGVYAFYDYDGEPIYVGQTNERLRTRIRRHLTNQRTDAVAMSVLDPFEVFEIEVWPLPQFQDVSRADSRTARDALNALEHAVYLAAIAGSAFGAVLNEKDPPAPRVAMTPPPSLRRRIVSETVAAIRSHPDFRIARRALVIARLAQVISERKAPGGLRRVLTTQARRLQWLAERRYQALGGAATVETADDAEET</sequence>
<dbReference type="InterPro" id="IPR035901">
    <property type="entry name" value="GIY-YIG_endonuc_sf"/>
</dbReference>
<feature type="compositionally biased region" description="Basic and acidic residues" evidence="1">
    <location>
        <begin position="7"/>
        <end position="22"/>
    </location>
</feature>
<dbReference type="InterPro" id="IPR000305">
    <property type="entry name" value="GIY-YIG_endonuc"/>
</dbReference>
<evidence type="ECO:0000313" key="4">
    <source>
        <dbReference type="Proteomes" id="UP000294881"/>
    </source>
</evidence>
<organism evidence="3 4">
    <name type="scientific">Camelimonas lactis</name>
    <dbReference type="NCBI Taxonomy" id="659006"/>
    <lineage>
        <taxon>Bacteria</taxon>
        <taxon>Pseudomonadati</taxon>
        <taxon>Pseudomonadota</taxon>
        <taxon>Alphaproteobacteria</taxon>
        <taxon>Hyphomicrobiales</taxon>
        <taxon>Chelatococcaceae</taxon>
        <taxon>Camelimonas</taxon>
    </lineage>
</organism>
<dbReference type="EMBL" id="SLWL01000015">
    <property type="protein sequence ID" value="TCO10198.1"/>
    <property type="molecule type" value="Genomic_DNA"/>
</dbReference>
<dbReference type="Proteomes" id="UP000294881">
    <property type="component" value="Unassembled WGS sequence"/>
</dbReference>
<evidence type="ECO:0000256" key="1">
    <source>
        <dbReference type="SAM" id="MobiDB-lite"/>
    </source>
</evidence>
<dbReference type="AlphaFoldDB" id="A0A4R2GM18"/>
<evidence type="ECO:0000313" key="3">
    <source>
        <dbReference type="EMBL" id="TCO10198.1"/>
    </source>
</evidence>